<feature type="region of interest" description="Disordered" evidence="5">
    <location>
        <begin position="232"/>
        <end position="254"/>
    </location>
</feature>
<dbReference type="InterPro" id="IPR036388">
    <property type="entry name" value="WH-like_DNA-bd_sf"/>
</dbReference>
<proteinExistence type="inferred from homology"/>
<accession>A0A9W6TNP0</accession>
<dbReference type="OrthoDB" id="99239at2759"/>
<gene>
    <name evidence="7" type="ORF">Plil01_000578300</name>
</gene>
<dbReference type="GO" id="GO:0005634">
    <property type="term" value="C:nucleus"/>
    <property type="evidence" value="ECO:0007669"/>
    <property type="project" value="UniProtKB-SubCell"/>
</dbReference>
<comment type="caution">
    <text evidence="7">The sequence shown here is derived from an EMBL/GenBank/DDBJ whole genome shotgun (WGS) entry which is preliminary data.</text>
</comment>
<evidence type="ECO:0000256" key="3">
    <source>
        <dbReference type="ARBA" id="ARBA00023242"/>
    </source>
</evidence>
<reference evidence="7" key="1">
    <citation type="submission" date="2023-04" db="EMBL/GenBank/DDBJ databases">
        <title>Phytophthora lilii NBRC 32176.</title>
        <authorList>
            <person name="Ichikawa N."/>
            <person name="Sato H."/>
            <person name="Tonouchi N."/>
        </authorList>
    </citation>
    <scope>NUCLEOTIDE SEQUENCE</scope>
    <source>
        <strain evidence="7">NBRC 32176</strain>
    </source>
</reference>
<feature type="domain" description="HSF-type DNA-binding" evidence="6">
    <location>
        <begin position="87"/>
        <end position="183"/>
    </location>
</feature>
<keyword evidence="8" id="KW-1185">Reference proteome</keyword>
<dbReference type="SMART" id="SM00415">
    <property type="entry name" value="HSF"/>
    <property type="match status" value="1"/>
</dbReference>
<evidence type="ECO:0000256" key="4">
    <source>
        <dbReference type="RuleBase" id="RU004020"/>
    </source>
</evidence>
<comment type="subcellular location">
    <subcellularLocation>
        <location evidence="1">Nucleus</location>
    </subcellularLocation>
</comment>
<protein>
    <submittedName>
        <fullName evidence="7">Unnamed protein product</fullName>
    </submittedName>
</protein>
<evidence type="ECO:0000259" key="6">
    <source>
        <dbReference type="SMART" id="SM00415"/>
    </source>
</evidence>
<dbReference type="InterPro" id="IPR000232">
    <property type="entry name" value="HSF_DNA-bd"/>
</dbReference>
<keyword evidence="3" id="KW-0539">Nucleus</keyword>
<dbReference type="SUPFAM" id="SSF46785">
    <property type="entry name" value="Winged helix' DNA-binding domain"/>
    <property type="match status" value="1"/>
</dbReference>
<organism evidence="7 8">
    <name type="scientific">Phytophthora lilii</name>
    <dbReference type="NCBI Taxonomy" id="2077276"/>
    <lineage>
        <taxon>Eukaryota</taxon>
        <taxon>Sar</taxon>
        <taxon>Stramenopiles</taxon>
        <taxon>Oomycota</taxon>
        <taxon>Peronosporomycetes</taxon>
        <taxon>Peronosporales</taxon>
        <taxon>Peronosporaceae</taxon>
        <taxon>Phytophthora</taxon>
    </lineage>
</organism>
<dbReference type="PRINTS" id="PR00056">
    <property type="entry name" value="HSFDOMAIN"/>
</dbReference>
<dbReference type="AlphaFoldDB" id="A0A9W6TNP0"/>
<evidence type="ECO:0000256" key="1">
    <source>
        <dbReference type="ARBA" id="ARBA00004123"/>
    </source>
</evidence>
<feature type="region of interest" description="Disordered" evidence="5">
    <location>
        <begin position="60"/>
        <end position="79"/>
    </location>
</feature>
<dbReference type="GO" id="GO:0003700">
    <property type="term" value="F:DNA-binding transcription factor activity"/>
    <property type="evidence" value="ECO:0007669"/>
    <property type="project" value="InterPro"/>
</dbReference>
<dbReference type="PANTHER" id="PTHR10015:SF427">
    <property type="entry name" value="HEAT SHOCK FACTOR PROTEIN"/>
    <property type="match status" value="1"/>
</dbReference>
<dbReference type="InterPro" id="IPR036390">
    <property type="entry name" value="WH_DNA-bd_sf"/>
</dbReference>
<dbReference type="FunFam" id="1.10.10.10:FF:000286">
    <property type="entry name" value="Heat shock transcription factor"/>
    <property type="match status" value="1"/>
</dbReference>
<dbReference type="EMBL" id="BSXW01000248">
    <property type="protein sequence ID" value="GMF16303.1"/>
    <property type="molecule type" value="Genomic_DNA"/>
</dbReference>
<sequence>MTSPGAVRYSSHARLEAGFAPATRKTCVGRVVADARGTGAGAWGHGSGIEVDQLPGLLASGGESVQEGQPKSVPATTAKSSSLRAMRVPKFLRSLYDILHYEDQSILTWSKDGTYFQIFDTKRLEIAVLPKYFKHGKFASFQRQLNNFGFRKWTKTQSSVCTFSHHHLVRCHPQQLAEFISRRPPANGVRAATDASASATRRKRTFTELMRSADAGNLAASTKTIKRENDSYHCAPQDAESSEGADASPIPTKGVPRWVTDPVGFLKATEDSNGTPTSASEQAFNFSVDELHDIILPVAQTPERRDGRSMEKMLELRMLNECLDLGAACNFYSSNHVGGELFSSPLPYAWDSDTLFAPVSRTHFEQERGPWRLH</sequence>
<dbReference type="Proteomes" id="UP001165083">
    <property type="component" value="Unassembled WGS sequence"/>
</dbReference>
<evidence type="ECO:0000313" key="7">
    <source>
        <dbReference type="EMBL" id="GMF16303.1"/>
    </source>
</evidence>
<comment type="similarity">
    <text evidence="4">Belongs to the HSF family.</text>
</comment>
<dbReference type="PANTHER" id="PTHR10015">
    <property type="entry name" value="HEAT SHOCK TRANSCRIPTION FACTOR"/>
    <property type="match status" value="1"/>
</dbReference>
<dbReference type="Gene3D" id="1.10.10.10">
    <property type="entry name" value="Winged helix-like DNA-binding domain superfamily/Winged helix DNA-binding domain"/>
    <property type="match status" value="1"/>
</dbReference>
<dbReference type="Pfam" id="PF00447">
    <property type="entry name" value="HSF_DNA-bind"/>
    <property type="match status" value="1"/>
</dbReference>
<name>A0A9W6TNP0_9STRA</name>
<dbReference type="GO" id="GO:0043565">
    <property type="term" value="F:sequence-specific DNA binding"/>
    <property type="evidence" value="ECO:0007669"/>
    <property type="project" value="InterPro"/>
</dbReference>
<evidence type="ECO:0000313" key="8">
    <source>
        <dbReference type="Proteomes" id="UP001165083"/>
    </source>
</evidence>
<evidence type="ECO:0000256" key="2">
    <source>
        <dbReference type="ARBA" id="ARBA00023125"/>
    </source>
</evidence>
<keyword evidence="2" id="KW-0238">DNA-binding</keyword>
<feature type="compositionally biased region" description="Polar residues" evidence="5">
    <location>
        <begin position="66"/>
        <end position="79"/>
    </location>
</feature>
<evidence type="ECO:0000256" key="5">
    <source>
        <dbReference type="SAM" id="MobiDB-lite"/>
    </source>
</evidence>